<keyword evidence="1" id="KW-0472">Membrane</keyword>
<gene>
    <name evidence="2" type="ORF">AMQ74_00175</name>
</gene>
<comment type="caution">
    <text evidence="2">The sequence shown here is derived from an EMBL/GenBank/DDBJ whole genome shotgun (WGS) entry which is preliminary data.</text>
</comment>
<keyword evidence="1" id="KW-0812">Transmembrane</keyword>
<dbReference type="AlphaFoldDB" id="A0A150JA53"/>
<organism evidence="2 3">
    <name type="scientific">Candidatus Methanofastidiosum methylothiophilum</name>
    <dbReference type="NCBI Taxonomy" id="1705564"/>
    <lineage>
        <taxon>Archaea</taxon>
        <taxon>Methanobacteriati</taxon>
        <taxon>Methanobacteriota</taxon>
        <taxon>Stenosarchaea group</taxon>
        <taxon>Candidatus Methanofastidiosia</taxon>
        <taxon>Candidatus Methanofastidiosales</taxon>
        <taxon>Candidatus Methanofastidiosaceae</taxon>
        <taxon>Candidatus Methanofastidiosum</taxon>
    </lineage>
</organism>
<keyword evidence="1" id="KW-1133">Transmembrane helix</keyword>
<dbReference type="Proteomes" id="UP000075578">
    <property type="component" value="Unassembled WGS sequence"/>
</dbReference>
<evidence type="ECO:0000313" key="3">
    <source>
        <dbReference type="Proteomes" id="UP000075578"/>
    </source>
</evidence>
<evidence type="ECO:0000256" key="1">
    <source>
        <dbReference type="SAM" id="Phobius"/>
    </source>
</evidence>
<evidence type="ECO:0000313" key="2">
    <source>
        <dbReference type="EMBL" id="KYC54122.1"/>
    </source>
</evidence>
<dbReference type="EMBL" id="LNGD01000005">
    <property type="protein sequence ID" value="KYC54122.1"/>
    <property type="molecule type" value="Genomic_DNA"/>
</dbReference>
<protein>
    <submittedName>
        <fullName evidence="2">Uncharacterized protein</fullName>
    </submittedName>
</protein>
<sequence>MEDSNTKKGQSCNIGCPFCSKEGIIIAVIGLVSAFLLPPNLAYIGFLIFVSAYFLPTIKRIIAQRQ</sequence>
<accession>A0A150JA53</accession>
<reference evidence="2 3" key="1">
    <citation type="journal article" date="2016" name="ISME J.">
        <title>Chasing the elusive Euryarchaeota class WSA2: genomes reveal a uniquely fastidious methyl-reducing methanogen.</title>
        <authorList>
            <person name="Nobu M.K."/>
            <person name="Narihiro T."/>
            <person name="Kuroda K."/>
            <person name="Mei R."/>
            <person name="Liu W.T."/>
        </authorList>
    </citation>
    <scope>NUCLEOTIDE SEQUENCE [LARGE SCALE GENOMIC DNA]</scope>
    <source>
        <strain evidence="2">U1lsi0528_Bin089</strain>
    </source>
</reference>
<proteinExistence type="predicted"/>
<name>A0A150JA53_9EURY</name>
<feature type="transmembrane region" description="Helical" evidence="1">
    <location>
        <begin position="41"/>
        <end position="58"/>
    </location>
</feature>